<dbReference type="RefSeq" id="WP_280600544.1">
    <property type="nucleotide sequence ID" value="NZ_JARXRN010000020.1"/>
</dbReference>
<keyword evidence="1" id="KW-0812">Transmembrane</keyword>
<name>A0ABT6JHQ8_9GAMM</name>
<organism evidence="2 3">
    <name type="scientific">Luteimonas rhizosphaericola</name>
    <dbReference type="NCBI Taxonomy" id="3042024"/>
    <lineage>
        <taxon>Bacteria</taxon>
        <taxon>Pseudomonadati</taxon>
        <taxon>Pseudomonadota</taxon>
        <taxon>Gammaproteobacteria</taxon>
        <taxon>Lysobacterales</taxon>
        <taxon>Lysobacteraceae</taxon>
        <taxon>Luteimonas</taxon>
    </lineage>
</organism>
<dbReference type="EMBL" id="JARXRN010000020">
    <property type="protein sequence ID" value="MDH5830082.1"/>
    <property type="molecule type" value="Genomic_DNA"/>
</dbReference>
<feature type="transmembrane region" description="Helical" evidence="1">
    <location>
        <begin position="31"/>
        <end position="49"/>
    </location>
</feature>
<keyword evidence="1" id="KW-0472">Membrane</keyword>
<comment type="caution">
    <text evidence="2">The sequence shown here is derived from an EMBL/GenBank/DDBJ whole genome shotgun (WGS) entry which is preliminary data.</text>
</comment>
<feature type="transmembrane region" description="Helical" evidence="1">
    <location>
        <begin position="56"/>
        <end position="76"/>
    </location>
</feature>
<gene>
    <name evidence="2" type="ORF">QFW80_06065</name>
</gene>
<evidence type="ECO:0000256" key="1">
    <source>
        <dbReference type="SAM" id="Phobius"/>
    </source>
</evidence>
<reference evidence="2 3" key="1">
    <citation type="submission" date="2023-04" db="EMBL/GenBank/DDBJ databases">
        <title>Luteimonas sp. M1R5S18.</title>
        <authorList>
            <person name="Sun J.-Q."/>
        </authorList>
    </citation>
    <scope>NUCLEOTIDE SEQUENCE [LARGE SCALE GENOMIC DNA]</scope>
    <source>
        <strain evidence="2 3">M1R5S18</strain>
    </source>
</reference>
<sequence>MLAFSTLLLLAGWWSLAVAMAAPASRRRALRIGASAGFLASLAGYVAAIGWEQGPVFWTAALMLSALAVALLRALAPDRGPRRPR</sequence>
<proteinExistence type="predicted"/>
<protein>
    <submittedName>
        <fullName evidence="2">DUF3325 family protein</fullName>
    </submittedName>
</protein>
<evidence type="ECO:0000313" key="2">
    <source>
        <dbReference type="EMBL" id="MDH5830082.1"/>
    </source>
</evidence>
<evidence type="ECO:0000313" key="3">
    <source>
        <dbReference type="Proteomes" id="UP001156831"/>
    </source>
</evidence>
<keyword evidence="3" id="KW-1185">Reference proteome</keyword>
<dbReference type="Proteomes" id="UP001156831">
    <property type="component" value="Unassembled WGS sequence"/>
</dbReference>
<keyword evidence="1" id="KW-1133">Transmembrane helix</keyword>
<accession>A0ABT6JHQ8</accession>